<dbReference type="EMBL" id="AHAT01025871">
    <property type="status" value="NOT_ANNOTATED_CDS"/>
    <property type="molecule type" value="Genomic_DNA"/>
</dbReference>
<evidence type="ECO:0000256" key="1">
    <source>
        <dbReference type="RuleBase" id="RU369085"/>
    </source>
</evidence>
<evidence type="ECO:0000259" key="2">
    <source>
        <dbReference type="PROSITE" id="PS50181"/>
    </source>
</evidence>
<dbReference type="PANTHER" id="PTHR12874">
    <property type="entry name" value="F-BOX ONLY PROTEIN 48-RELATED"/>
    <property type="match status" value="1"/>
</dbReference>
<accession>W5NL19</accession>
<dbReference type="PANTHER" id="PTHR12874:SF9">
    <property type="entry name" value="F-BOX ONLY PROTEIN 48"/>
    <property type="match status" value="1"/>
</dbReference>
<dbReference type="GO" id="GO:0005737">
    <property type="term" value="C:cytoplasm"/>
    <property type="evidence" value="ECO:0000318"/>
    <property type="project" value="GO_Central"/>
</dbReference>
<dbReference type="GO" id="GO:0031146">
    <property type="term" value="P:SCF-dependent proteasomal ubiquitin-dependent protein catabolic process"/>
    <property type="evidence" value="ECO:0000318"/>
    <property type="project" value="GO_Central"/>
</dbReference>
<dbReference type="GO" id="GO:0019005">
    <property type="term" value="C:SCF ubiquitin ligase complex"/>
    <property type="evidence" value="ECO:0000318"/>
    <property type="project" value="GO_Central"/>
</dbReference>
<dbReference type="EMBL" id="AHAT01025868">
    <property type="status" value="NOT_ANNOTATED_CDS"/>
    <property type="molecule type" value="Genomic_DNA"/>
</dbReference>
<dbReference type="InterPro" id="IPR036047">
    <property type="entry name" value="F-box-like_dom_sf"/>
</dbReference>
<dbReference type="OMA" id="WLYLHSG"/>
<feature type="domain" description="F-box" evidence="2">
    <location>
        <begin position="45"/>
        <end position="91"/>
    </location>
</feature>
<proteinExistence type="predicted"/>
<dbReference type="Ensembl" id="ENSLOCT00000021365.1">
    <property type="protein sequence ID" value="ENSLOCP00000021328.1"/>
    <property type="gene ID" value="ENSLOCG00000017244.1"/>
</dbReference>
<reference evidence="4" key="1">
    <citation type="submission" date="2011-12" db="EMBL/GenBank/DDBJ databases">
        <title>The Draft Genome of Lepisosteus oculatus.</title>
        <authorList>
            <consortium name="The Broad Institute Genome Assembly &amp; Analysis Group"/>
            <consortium name="Computational R&amp;D Group"/>
            <consortium name="and Sequencing Platform"/>
            <person name="Di Palma F."/>
            <person name="Alfoldi J."/>
            <person name="Johnson J."/>
            <person name="Berlin A."/>
            <person name="Gnerre S."/>
            <person name="Jaffe D."/>
            <person name="MacCallum I."/>
            <person name="Young S."/>
            <person name="Walker B.J."/>
            <person name="Lander E.S."/>
            <person name="Lindblad-Toh K."/>
        </authorList>
    </citation>
    <scope>NUCLEOTIDE SEQUENCE [LARGE SCALE GENOMIC DNA]</scope>
</reference>
<name>W5NL19_LEPOC</name>
<dbReference type="EMBL" id="AHAT01025869">
    <property type="status" value="NOT_ANNOTATED_CDS"/>
    <property type="molecule type" value="Genomic_DNA"/>
</dbReference>
<keyword evidence="4" id="KW-1185">Reference proteome</keyword>
<reference evidence="3" key="2">
    <citation type="submission" date="2025-08" db="UniProtKB">
        <authorList>
            <consortium name="Ensembl"/>
        </authorList>
    </citation>
    <scope>IDENTIFICATION</scope>
</reference>
<dbReference type="Bgee" id="ENSLOCG00000017244">
    <property type="expression patterns" value="Expressed in ovary"/>
</dbReference>
<comment type="function">
    <text evidence="1">Substrate recognition component of a SCF (SKP1-CUL1-F-box protein) E3 ubiquitin-protein ligase complex which mediates the ubiquitination and subsequent proteasomal degradation of target proteins and acts as a regulator of mTOR signaling.</text>
</comment>
<dbReference type="InParanoid" id="W5NL19"/>
<dbReference type="Proteomes" id="UP000018468">
    <property type="component" value="Linkage group LG1"/>
</dbReference>
<dbReference type="PROSITE" id="PS50181">
    <property type="entry name" value="FBOX"/>
    <property type="match status" value="1"/>
</dbReference>
<dbReference type="Pfam" id="PF12937">
    <property type="entry name" value="F-box-like"/>
    <property type="match status" value="1"/>
</dbReference>
<dbReference type="SUPFAM" id="SSF81383">
    <property type="entry name" value="F-box domain"/>
    <property type="match status" value="1"/>
</dbReference>
<dbReference type="Gene3D" id="1.20.1280.50">
    <property type="match status" value="1"/>
</dbReference>
<dbReference type="InterPro" id="IPR001810">
    <property type="entry name" value="F-box_dom"/>
</dbReference>
<dbReference type="eggNOG" id="ENOG502R027">
    <property type="taxonomic scope" value="Eukaryota"/>
</dbReference>
<dbReference type="AlphaFoldDB" id="W5NL19"/>
<reference evidence="3" key="3">
    <citation type="submission" date="2025-09" db="UniProtKB">
        <authorList>
            <consortium name="Ensembl"/>
        </authorList>
    </citation>
    <scope>IDENTIFICATION</scope>
</reference>
<dbReference type="STRING" id="7918.ENSLOCP00000021328"/>
<protein>
    <recommendedName>
        <fullName evidence="1">F-box only protein</fullName>
    </recommendedName>
</protein>
<evidence type="ECO:0000313" key="3">
    <source>
        <dbReference type="Ensembl" id="ENSLOCP00000021328.1"/>
    </source>
</evidence>
<dbReference type="GeneTree" id="ENSGT00620000089228"/>
<sequence>MAFKASDLEAKLREQLPVMIGLAGDGEPASASSTRPCETACLKSRPGLLDLSDEVLVLIFRRLDPFSLLRAGSTCRALLRVCSCSSLWRPLFQVSFGVSFTAAVNSISLKDAFRLLYMWRVLYSSLHCNAHLQKKLFSETPKYWVQWLVLEEKVPLPPVKLPDYEMENIWGLKLDCLEGRHREDAEEGETDGILKFEWKELYDRAIKHHGSFANVVQHVLEQQVTTDHSELEELYREYRRFRFLWHLTYWLFKQPKPVDRDLRNTFLQWKRYKRRKVASWGKAQCDVDYLAHLHHVTRDYIEGQLAKGDENVGIQSCAMCINTPGFYWIMLSVWGIIITCQVYTDTLDGVYMVLNKEMAVSGVNHYQFCQVAKVQMARVCKLEETAMNYVNWRMIDSTYYYKLFMLTGCDHLLIYLKAFLHRKRVVNDWILQDENAWARQKLPEKLYRLLQFETKISKGSLHGDHPFARLSRAIWIYLLYGEQLLMEDVKELVFQYAQDAL</sequence>
<comment type="pathway">
    <text evidence="1">Protein modification; protein ubiquitination.</text>
</comment>
<keyword evidence="1" id="KW-0833">Ubl conjugation pathway</keyword>
<comment type="subcellular location">
    <subcellularLocation>
        <location evidence="1">Cytoplasm</location>
    </subcellularLocation>
</comment>
<dbReference type="GO" id="GO:0016567">
    <property type="term" value="P:protein ubiquitination"/>
    <property type="evidence" value="ECO:0007669"/>
    <property type="project" value="UniProtKB-UniRule"/>
</dbReference>
<organism evidence="3 4">
    <name type="scientific">Lepisosteus oculatus</name>
    <name type="common">Spotted gar</name>
    <dbReference type="NCBI Taxonomy" id="7918"/>
    <lineage>
        <taxon>Eukaryota</taxon>
        <taxon>Metazoa</taxon>
        <taxon>Chordata</taxon>
        <taxon>Craniata</taxon>
        <taxon>Vertebrata</taxon>
        <taxon>Euteleostomi</taxon>
        <taxon>Actinopterygii</taxon>
        <taxon>Neopterygii</taxon>
        <taxon>Holostei</taxon>
        <taxon>Semionotiformes</taxon>
        <taxon>Lepisosteidae</taxon>
        <taxon>Lepisosteus</taxon>
    </lineage>
</organism>
<keyword evidence="1" id="KW-0963">Cytoplasm</keyword>
<dbReference type="EMBL" id="AHAT01025870">
    <property type="status" value="NOT_ANNOTATED_CDS"/>
    <property type="molecule type" value="Genomic_DNA"/>
</dbReference>
<comment type="subunit">
    <text evidence="1">Part of the SCF (SKP1-CUL1-F-box) E3 ubiquitin-protein ligase complex SCF(FBXO9).</text>
</comment>
<evidence type="ECO:0000313" key="4">
    <source>
        <dbReference type="Proteomes" id="UP000018468"/>
    </source>
</evidence>